<name>A0ABD3URZ2_9LAMI</name>
<evidence type="ECO:0000313" key="3">
    <source>
        <dbReference type="Proteomes" id="UP001634393"/>
    </source>
</evidence>
<dbReference type="Proteomes" id="UP001634393">
    <property type="component" value="Unassembled WGS sequence"/>
</dbReference>
<organism evidence="2 3">
    <name type="scientific">Penstemon smallii</name>
    <dbReference type="NCBI Taxonomy" id="265156"/>
    <lineage>
        <taxon>Eukaryota</taxon>
        <taxon>Viridiplantae</taxon>
        <taxon>Streptophyta</taxon>
        <taxon>Embryophyta</taxon>
        <taxon>Tracheophyta</taxon>
        <taxon>Spermatophyta</taxon>
        <taxon>Magnoliopsida</taxon>
        <taxon>eudicotyledons</taxon>
        <taxon>Gunneridae</taxon>
        <taxon>Pentapetalae</taxon>
        <taxon>asterids</taxon>
        <taxon>lamiids</taxon>
        <taxon>Lamiales</taxon>
        <taxon>Plantaginaceae</taxon>
        <taxon>Cheloneae</taxon>
        <taxon>Penstemon</taxon>
    </lineage>
</organism>
<dbReference type="InterPro" id="IPR045286">
    <property type="entry name" value="FBS1-like"/>
</dbReference>
<dbReference type="EMBL" id="JBJXBP010000001">
    <property type="protein sequence ID" value="KAL3851273.1"/>
    <property type="molecule type" value="Genomic_DNA"/>
</dbReference>
<accession>A0ABD3URZ2</accession>
<protein>
    <recommendedName>
        <fullName evidence="1">F-box domain-containing protein</fullName>
    </recommendedName>
</protein>
<feature type="domain" description="F-box" evidence="1">
    <location>
        <begin position="65"/>
        <end position="113"/>
    </location>
</feature>
<sequence>MALRNKCSSEKKRGNEDYGIGLVRSTSFGRKRVALSMEFRDDNYCIPNTPLKRQSFEDSFSCAEKCSLEDLPQEILIRILCGVEHDDLKRLFFVSEAMREATLIAKQSHFAYSTPRKTLSFRNVDDFGDYNDVKTPNAPKVSRVPRARLSAKKLTDVSVNLFASDSVEDCGRLVF</sequence>
<reference evidence="2 3" key="1">
    <citation type="submission" date="2024-12" db="EMBL/GenBank/DDBJ databases">
        <title>The unique morphological basis and parallel evolutionary history of personate flowers in Penstemon.</title>
        <authorList>
            <person name="Depatie T.H."/>
            <person name="Wessinger C.A."/>
        </authorList>
    </citation>
    <scope>NUCLEOTIDE SEQUENCE [LARGE SCALE GENOMIC DNA]</scope>
    <source>
        <strain evidence="2">WTNN_2</strain>
        <tissue evidence="2">Leaf</tissue>
    </source>
</reference>
<evidence type="ECO:0000313" key="2">
    <source>
        <dbReference type="EMBL" id="KAL3851273.1"/>
    </source>
</evidence>
<dbReference type="PROSITE" id="PS50181">
    <property type="entry name" value="FBOX"/>
    <property type="match status" value="1"/>
</dbReference>
<dbReference type="PANTHER" id="PTHR34049:SF1">
    <property type="entry name" value="F-BOX PROTEIN SKIP27"/>
    <property type="match status" value="1"/>
</dbReference>
<dbReference type="PANTHER" id="PTHR34049">
    <property type="entry name" value="F-BOX PROTEIN SKIP27"/>
    <property type="match status" value="1"/>
</dbReference>
<dbReference type="AlphaFoldDB" id="A0ABD3URZ2"/>
<dbReference type="InterPro" id="IPR036047">
    <property type="entry name" value="F-box-like_dom_sf"/>
</dbReference>
<keyword evidence="3" id="KW-1185">Reference proteome</keyword>
<dbReference type="InterPro" id="IPR001810">
    <property type="entry name" value="F-box_dom"/>
</dbReference>
<evidence type="ECO:0000259" key="1">
    <source>
        <dbReference type="PROSITE" id="PS50181"/>
    </source>
</evidence>
<comment type="caution">
    <text evidence="2">The sequence shown here is derived from an EMBL/GenBank/DDBJ whole genome shotgun (WGS) entry which is preliminary data.</text>
</comment>
<proteinExistence type="predicted"/>
<dbReference type="SUPFAM" id="SSF81383">
    <property type="entry name" value="F-box domain"/>
    <property type="match status" value="1"/>
</dbReference>
<gene>
    <name evidence="2" type="ORF">ACJIZ3_013155</name>
</gene>